<evidence type="ECO:0000313" key="1">
    <source>
        <dbReference type="EMBL" id="QDT05034.1"/>
    </source>
</evidence>
<accession>A0A517ND20</accession>
<name>A0A517ND20_9BACT</name>
<protein>
    <submittedName>
        <fullName evidence="1">Uncharacterized protein</fullName>
    </submittedName>
</protein>
<sequence length="119" mass="13386">MNAWLPSDVGVSLIVATWHSDRPCGMSLEHGLLFVDHTGRIDHTGVLPIHCGGFPRPSVVKIPPKSPTFPMLRNSGRLDGKRGIRELAKRMQRFSRSCVRGQWKHDVRTAQLQLFSSRC</sequence>
<organism evidence="1 2">
    <name type="scientific">Rubripirellula lacrimiformis</name>
    <dbReference type="NCBI Taxonomy" id="1930273"/>
    <lineage>
        <taxon>Bacteria</taxon>
        <taxon>Pseudomonadati</taxon>
        <taxon>Planctomycetota</taxon>
        <taxon>Planctomycetia</taxon>
        <taxon>Pirellulales</taxon>
        <taxon>Pirellulaceae</taxon>
        <taxon>Rubripirellula</taxon>
    </lineage>
</organism>
<dbReference type="KEGG" id="rlc:K227x_34320"/>
<dbReference type="Proteomes" id="UP000318538">
    <property type="component" value="Chromosome"/>
</dbReference>
<dbReference type="AlphaFoldDB" id="A0A517ND20"/>
<keyword evidence="2" id="KW-1185">Reference proteome</keyword>
<gene>
    <name evidence="1" type="ORF">K227x_34320</name>
</gene>
<evidence type="ECO:0000313" key="2">
    <source>
        <dbReference type="Proteomes" id="UP000318538"/>
    </source>
</evidence>
<reference evidence="1 2" key="1">
    <citation type="submission" date="2019-02" db="EMBL/GenBank/DDBJ databases">
        <title>Deep-cultivation of Planctomycetes and their phenomic and genomic characterization uncovers novel biology.</title>
        <authorList>
            <person name="Wiegand S."/>
            <person name="Jogler M."/>
            <person name="Boedeker C."/>
            <person name="Pinto D."/>
            <person name="Vollmers J."/>
            <person name="Rivas-Marin E."/>
            <person name="Kohn T."/>
            <person name="Peeters S.H."/>
            <person name="Heuer A."/>
            <person name="Rast P."/>
            <person name="Oberbeckmann S."/>
            <person name="Bunk B."/>
            <person name="Jeske O."/>
            <person name="Meyerdierks A."/>
            <person name="Storesund J.E."/>
            <person name="Kallscheuer N."/>
            <person name="Luecker S."/>
            <person name="Lage O.M."/>
            <person name="Pohl T."/>
            <person name="Merkel B.J."/>
            <person name="Hornburger P."/>
            <person name="Mueller R.-W."/>
            <person name="Bruemmer F."/>
            <person name="Labrenz M."/>
            <person name="Spormann A.M."/>
            <person name="Op den Camp H."/>
            <person name="Overmann J."/>
            <person name="Amann R."/>
            <person name="Jetten M.S.M."/>
            <person name="Mascher T."/>
            <person name="Medema M.H."/>
            <person name="Devos D.P."/>
            <person name="Kaster A.-K."/>
            <person name="Ovreas L."/>
            <person name="Rohde M."/>
            <person name="Galperin M.Y."/>
            <person name="Jogler C."/>
        </authorList>
    </citation>
    <scope>NUCLEOTIDE SEQUENCE [LARGE SCALE GENOMIC DNA]</scope>
    <source>
        <strain evidence="1 2">K22_7</strain>
    </source>
</reference>
<proteinExistence type="predicted"/>
<dbReference type="EMBL" id="CP036525">
    <property type="protein sequence ID" value="QDT05034.1"/>
    <property type="molecule type" value="Genomic_DNA"/>
</dbReference>